<feature type="domain" description="TonB-dependent receptor-like beta-barrel" evidence="11">
    <location>
        <begin position="488"/>
        <end position="917"/>
    </location>
</feature>
<evidence type="ECO:0000313" key="13">
    <source>
        <dbReference type="EMBL" id="GJM61841.1"/>
    </source>
</evidence>
<comment type="similarity">
    <text evidence="8 9">Belongs to the TonB-dependent receptor family.</text>
</comment>
<dbReference type="InterPro" id="IPR000531">
    <property type="entry name" value="Beta-barrel_TonB"/>
</dbReference>
<keyword evidence="13" id="KW-0675">Receptor</keyword>
<keyword evidence="5 9" id="KW-0798">TonB box</keyword>
<dbReference type="Proteomes" id="UP001310022">
    <property type="component" value="Unassembled WGS sequence"/>
</dbReference>
<evidence type="ECO:0000256" key="8">
    <source>
        <dbReference type="PROSITE-ProRule" id="PRU01360"/>
    </source>
</evidence>
<dbReference type="Gene3D" id="2.60.40.1120">
    <property type="entry name" value="Carboxypeptidase-like, regulatory domain"/>
    <property type="match status" value="1"/>
</dbReference>
<organism evidence="13 14">
    <name type="scientific">Persicobacter diffluens</name>
    <dbReference type="NCBI Taxonomy" id="981"/>
    <lineage>
        <taxon>Bacteria</taxon>
        <taxon>Pseudomonadati</taxon>
        <taxon>Bacteroidota</taxon>
        <taxon>Cytophagia</taxon>
        <taxon>Cytophagales</taxon>
        <taxon>Persicobacteraceae</taxon>
        <taxon>Persicobacter</taxon>
    </lineage>
</organism>
<dbReference type="Pfam" id="PF00593">
    <property type="entry name" value="TonB_dep_Rec_b-barrel"/>
    <property type="match status" value="1"/>
</dbReference>
<evidence type="ECO:0000256" key="6">
    <source>
        <dbReference type="ARBA" id="ARBA00023136"/>
    </source>
</evidence>
<dbReference type="NCBIfam" id="TIGR01782">
    <property type="entry name" value="TonB-Xanth-Caul"/>
    <property type="match status" value="1"/>
</dbReference>
<dbReference type="PANTHER" id="PTHR40980:SF4">
    <property type="entry name" value="TONB-DEPENDENT RECEPTOR-LIKE BETA-BARREL DOMAIN-CONTAINING PROTEIN"/>
    <property type="match status" value="1"/>
</dbReference>
<comment type="subcellular location">
    <subcellularLocation>
        <location evidence="1 8">Cell outer membrane</location>
        <topology evidence="1 8">Multi-pass membrane protein</topology>
    </subcellularLocation>
</comment>
<dbReference type="InterPro" id="IPR037066">
    <property type="entry name" value="Plug_dom_sf"/>
</dbReference>
<dbReference type="InterPro" id="IPR036942">
    <property type="entry name" value="Beta-barrel_TonB_sf"/>
</dbReference>
<evidence type="ECO:0000256" key="2">
    <source>
        <dbReference type="ARBA" id="ARBA00022448"/>
    </source>
</evidence>
<dbReference type="Pfam" id="PF13715">
    <property type="entry name" value="CarbopepD_reg_2"/>
    <property type="match status" value="1"/>
</dbReference>
<feature type="domain" description="TonB-dependent receptor plug" evidence="12">
    <location>
        <begin position="141"/>
        <end position="239"/>
    </location>
</feature>
<dbReference type="SUPFAM" id="SSF49452">
    <property type="entry name" value="Starch-binding domain-like"/>
    <property type="match status" value="1"/>
</dbReference>
<dbReference type="Gene3D" id="2.40.170.20">
    <property type="entry name" value="TonB-dependent receptor, beta-barrel domain"/>
    <property type="match status" value="1"/>
</dbReference>
<evidence type="ECO:0000256" key="4">
    <source>
        <dbReference type="ARBA" id="ARBA00022692"/>
    </source>
</evidence>
<keyword evidence="3 8" id="KW-1134">Transmembrane beta strand</keyword>
<evidence type="ECO:0000256" key="5">
    <source>
        <dbReference type="ARBA" id="ARBA00023077"/>
    </source>
</evidence>
<dbReference type="InterPro" id="IPR012910">
    <property type="entry name" value="Plug_dom"/>
</dbReference>
<evidence type="ECO:0000259" key="12">
    <source>
        <dbReference type="Pfam" id="PF07715"/>
    </source>
</evidence>
<comment type="caution">
    <text evidence="13">The sequence shown here is derived from an EMBL/GenBank/DDBJ whole genome shotgun (WGS) entry which is preliminary data.</text>
</comment>
<evidence type="ECO:0000256" key="9">
    <source>
        <dbReference type="RuleBase" id="RU003357"/>
    </source>
</evidence>
<dbReference type="InterPro" id="IPR013784">
    <property type="entry name" value="Carb-bd-like_fold"/>
</dbReference>
<feature type="chain" id="PRO_5043046978" evidence="10">
    <location>
        <begin position="26"/>
        <end position="951"/>
    </location>
</feature>
<gene>
    <name evidence="13" type="ORF">PEDI_23930</name>
</gene>
<dbReference type="AlphaFoldDB" id="A0AAN5ALX8"/>
<keyword evidence="10" id="KW-0732">Signal</keyword>
<evidence type="ECO:0000256" key="7">
    <source>
        <dbReference type="ARBA" id="ARBA00023237"/>
    </source>
</evidence>
<keyword evidence="2 8" id="KW-0813">Transport</keyword>
<feature type="signal peptide" evidence="10">
    <location>
        <begin position="1"/>
        <end position="25"/>
    </location>
</feature>
<dbReference type="Pfam" id="PF07715">
    <property type="entry name" value="Plug"/>
    <property type="match status" value="1"/>
</dbReference>
<dbReference type="SUPFAM" id="SSF56935">
    <property type="entry name" value="Porins"/>
    <property type="match status" value="1"/>
</dbReference>
<protein>
    <submittedName>
        <fullName evidence="13">TonB-dependent receptor</fullName>
    </submittedName>
</protein>
<dbReference type="Gene3D" id="2.170.130.10">
    <property type="entry name" value="TonB-dependent receptor, plug domain"/>
    <property type="match status" value="1"/>
</dbReference>
<dbReference type="RefSeq" id="WP_338237283.1">
    <property type="nucleotide sequence ID" value="NZ_BQKE01000001.1"/>
</dbReference>
<dbReference type="InterPro" id="IPR010104">
    <property type="entry name" value="TonB_rcpt_bac"/>
</dbReference>
<proteinExistence type="inferred from homology"/>
<dbReference type="InterPro" id="IPR039426">
    <property type="entry name" value="TonB-dep_rcpt-like"/>
</dbReference>
<reference evidence="13 14" key="1">
    <citation type="submission" date="2021-12" db="EMBL/GenBank/DDBJ databases">
        <title>Genome sequencing of bacteria with rrn-lacking chromosome and rrn-plasmid.</title>
        <authorList>
            <person name="Anda M."/>
            <person name="Iwasaki W."/>
        </authorList>
    </citation>
    <scope>NUCLEOTIDE SEQUENCE [LARGE SCALE GENOMIC DNA]</scope>
    <source>
        <strain evidence="13 14">NBRC 15940</strain>
    </source>
</reference>
<sequence>MKSKQYFYSLTLLMTFLLGSNFAFAQDKGAVIGNVQDATGALPGVSIRLEGAAMGTITDPSGKFYFSNVPAGEQVIIFSFIGYEELKKQVTIPAGDRVNLGAIRMDEASMELEGVIVQSNYLPSQMRALSMQKKGLAIGNVLAADAVGKLPDRNAAEAVQRVPGVSITRYRGEGQMAIVRGTPMEWNAMLINGSRLPAGSTYSGGTRSTGLDVFPSELIEFASVTKALTPDMEGDAIGGSINLQTRRMAAEKSLDISLGAGYNEKGQQPGYNFSAVYQDRYLDGKLGLIASASSWSRGVTQDNQNINYNYMVEEAPTYSISNMELRQYRGQRATTGAYLATDYEINEDHHLYARGTFNRMAEDYKTRQYTFHFDRDYAEMLTRRNDAYTDLFGGEVEGEHQLGKGWKLDWKGSYYETGSLMGTPLDNEYMDYGLPFTYFRQNDVSYGGRSNDGFKYLAMDSPNGVGDRAGSILPHNEVALDPKLMNLNMLILMGVEGREADQVFQMNLQNQLTENFKIKFGGKYRVKEHEMTTGQALYLSMAGLGIPGMPVYPLSGFETEALPQRNSYLREMGSPYGDVLLPHMTMGELDQTANWVNSPEGQAAFMDLTNTDNLLLSNTIAREQVTAGYMMGEWHINSKLDFVGGMRYEHTAVQMDGYDMDEEGQLTAVSPKNTYHSLLPMGHLKYAANEQTNLRAAYTRTFARPNFSQLNPSTATNMGQNGLPMVSGGNMNLRPTYAHNFDLMVEHFFQDIGLMSAGVFFKQLDDVIYTNASQEMVDGTLTTFHRPENSNGGWLAGLELAFSKRLTFLPGWASGFGIDMNYTYTASELEMPLADGTMVYEPLKNQPKHIYNASLYYERNGLMLRMAANYKGAFISEYRLEAGAAHYQWYDKNFMLDFSAAYSVSDRVKIYAELNNLTNSPLVYFHGVSDRPEKVEYYGIRGQLGMRFNLF</sequence>
<dbReference type="GO" id="GO:0009279">
    <property type="term" value="C:cell outer membrane"/>
    <property type="evidence" value="ECO:0007669"/>
    <property type="project" value="UniProtKB-SubCell"/>
</dbReference>
<name>A0AAN5ALX8_9BACT</name>
<keyword evidence="7 8" id="KW-0998">Cell outer membrane</keyword>
<evidence type="ECO:0000256" key="10">
    <source>
        <dbReference type="SAM" id="SignalP"/>
    </source>
</evidence>
<keyword evidence="14" id="KW-1185">Reference proteome</keyword>
<evidence type="ECO:0000259" key="11">
    <source>
        <dbReference type="Pfam" id="PF00593"/>
    </source>
</evidence>
<dbReference type="PROSITE" id="PS52016">
    <property type="entry name" value="TONB_DEPENDENT_REC_3"/>
    <property type="match status" value="1"/>
</dbReference>
<evidence type="ECO:0000256" key="3">
    <source>
        <dbReference type="ARBA" id="ARBA00022452"/>
    </source>
</evidence>
<keyword evidence="4 8" id="KW-0812">Transmembrane</keyword>
<evidence type="ECO:0000256" key="1">
    <source>
        <dbReference type="ARBA" id="ARBA00004571"/>
    </source>
</evidence>
<keyword evidence="6 8" id="KW-0472">Membrane</keyword>
<dbReference type="EMBL" id="BQKE01000001">
    <property type="protein sequence ID" value="GJM61841.1"/>
    <property type="molecule type" value="Genomic_DNA"/>
</dbReference>
<accession>A0AAN5ALX8</accession>
<evidence type="ECO:0000313" key="14">
    <source>
        <dbReference type="Proteomes" id="UP001310022"/>
    </source>
</evidence>
<dbReference type="PANTHER" id="PTHR40980">
    <property type="entry name" value="PLUG DOMAIN-CONTAINING PROTEIN"/>
    <property type="match status" value="1"/>
</dbReference>
<dbReference type="GO" id="GO:0030246">
    <property type="term" value="F:carbohydrate binding"/>
    <property type="evidence" value="ECO:0007669"/>
    <property type="project" value="InterPro"/>
</dbReference>